<protein>
    <submittedName>
        <fullName evidence="9">Uncharacterized protein</fullName>
    </submittedName>
</protein>
<dbReference type="Pfam" id="PF00931">
    <property type="entry name" value="NB-ARC"/>
    <property type="match status" value="1"/>
</dbReference>
<dbReference type="SUPFAM" id="SSF52058">
    <property type="entry name" value="L domain-like"/>
    <property type="match status" value="1"/>
</dbReference>
<dbReference type="CDD" id="cd14798">
    <property type="entry name" value="RX-CC_like"/>
    <property type="match status" value="1"/>
</dbReference>
<keyword evidence="2" id="KW-0547">Nucleotide-binding</keyword>
<dbReference type="FunFam" id="1.10.10.10:FF:000322">
    <property type="entry name" value="Probable disease resistance protein At1g63360"/>
    <property type="match status" value="1"/>
</dbReference>
<dbReference type="Gene3D" id="3.40.50.300">
    <property type="entry name" value="P-loop containing nucleotide triphosphate hydrolases"/>
    <property type="match status" value="1"/>
</dbReference>
<dbReference type="Gene3D" id="1.10.10.10">
    <property type="entry name" value="Winged helix-like DNA-binding domain superfamily/Winged helix DNA-binding domain"/>
    <property type="match status" value="1"/>
</dbReference>
<dbReference type="InterPro" id="IPR042197">
    <property type="entry name" value="Apaf_helical"/>
</dbReference>
<evidence type="ECO:0000259" key="7">
    <source>
        <dbReference type="Pfam" id="PF23559"/>
    </source>
</evidence>
<feature type="domain" description="Disease resistance N-terminal" evidence="6">
    <location>
        <begin position="6"/>
        <end position="92"/>
    </location>
</feature>
<proteinExistence type="predicted"/>
<dbReference type="PANTHER" id="PTHR23155:SF1185">
    <property type="entry name" value="DISEASE RESISTANCE RPP8-LIKE PROTEIN 3-RELATED"/>
    <property type="match status" value="1"/>
</dbReference>
<evidence type="ECO:0000256" key="2">
    <source>
        <dbReference type="ARBA" id="ARBA00022741"/>
    </source>
</evidence>
<reference evidence="9" key="1">
    <citation type="journal article" date="2012" name="Genetics">
        <title>Unusual and typical features of a novel restorer-of-fertility gene of sugar beet (Beta vulgaris L.).</title>
        <authorList>
            <person name="Matsuhira H."/>
            <person name="Kagami H."/>
            <person name="Kurata M."/>
            <person name="Kitazaki K."/>
            <person name="Matsunaga M."/>
            <person name="Hamaguchi Y."/>
            <person name="Hagihara E."/>
            <person name="Ueda M."/>
            <person name="Harada M."/>
            <person name="Muramatsu A."/>
            <person name="Yui-Kurino R."/>
            <person name="Taguchi K."/>
            <person name="Tamagake H."/>
            <person name="Mikami T."/>
            <person name="Kubo T."/>
        </authorList>
    </citation>
    <scope>NUCLEOTIDE SEQUENCE</scope>
</reference>
<dbReference type="InterPro" id="IPR055414">
    <property type="entry name" value="LRR_R13L4/SHOC2-like"/>
</dbReference>
<feature type="domain" description="Disease resistance protein winged helix" evidence="7">
    <location>
        <begin position="443"/>
        <end position="513"/>
    </location>
</feature>
<evidence type="ECO:0000256" key="4">
    <source>
        <dbReference type="SAM" id="Coils"/>
    </source>
</evidence>
<keyword evidence="4" id="KW-0175">Coiled coil</keyword>
<evidence type="ECO:0000259" key="5">
    <source>
        <dbReference type="Pfam" id="PF00931"/>
    </source>
</evidence>
<dbReference type="InterPro" id="IPR044974">
    <property type="entry name" value="Disease_R_plants"/>
</dbReference>
<dbReference type="Gene3D" id="1.20.5.4130">
    <property type="match status" value="1"/>
</dbReference>
<dbReference type="AlphaFoldDB" id="K4Q0F5"/>
<dbReference type="InterPro" id="IPR038005">
    <property type="entry name" value="RX-like_CC"/>
</dbReference>
<keyword evidence="3" id="KW-0611">Plant defense</keyword>
<dbReference type="InterPro" id="IPR027417">
    <property type="entry name" value="P-loop_NTPase"/>
</dbReference>
<dbReference type="FunFam" id="1.10.8.430:FF:000003">
    <property type="entry name" value="Probable disease resistance protein At5g66910"/>
    <property type="match status" value="1"/>
</dbReference>
<feature type="domain" description="NB-ARC" evidence="5">
    <location>
        <begin position="175"/>
        <end position="352"/>
    </location>
</feature>
<keyword evidence="1" id="KW-0677">Repeat</keyword>
<dbReference type="Gene3D" id="1.10.8.430">
    <property type="entry name" value="Helical domain of apoptotic protease-activating factors"/>
    <property type="match status" value="1"/>
</dbReference>
<dbReference type="Pfam" id="PF14299">
    <property type="entry name" value="PP2"/>
    <property type="match status" value="1"/>
</dbReference>
<dbReference type="EMBL" id="AB646135">
    <property type="protein sequence ID" value="BAM64838.1"/>
    <property type="molecule type" value="Genomic_DNA"/>
</dbReference>
<evidence type="ECO:0000259" key="6">
    <source>
        <dbReference type="Pfam" id="PF18052"/>
    </source>
</evidence>
<dbReference type="Gene3D" id="3.80.10.10">
    <property type="entry name" value="Ribonuclease Inhibitor"/>
    <property type="match status" value="1"/>
</dbReference>
<name>K4Q0F5_BETVU</name>
<feature type="domain" description="Disease resistance R13L4/SHOC-2-like LRR" evidence="8">
    <location>
        <begin position="600"/>
        <end position="905"/>
    </location>
</feature>
<dbReference type="InterPro" id="IPR002182">
    <property type="entry name" value="NB-ARC"/>
</dbReference>
<dbReference type="PANTHER" id="PTHR23155">
    <property type="entry name" value="DISEASE RESISTANCE PROTEIN RP"/>
    <property type="match status" value="1"/>
</dbReference>
<sequence length="1148" mass="131467">MAASLVASAIQWIGSLLIQEANMLLEVADQVRNLQEELELMQQYLQDADAKQEMNKEICTLIRQIRKLAYDAEDVIDTYILEVEAEAYIVGSKGSFMRFMCFLHTAPQAYTIGKQIQLMQSNVKRITDRLISYGVRRITKVSEDFRSSSDYQRDSRQKPRSYPYDDDGEFIVGLEKDIKLLVEVLMGAGNIQKNIVTIVGMGGSGKTTLARKLYNHPYTKECFDCCAWVYISQDWNTRHVISEILRKVSSPMEMSNLSSKSSEEELVDKVRSILEKKSYLVVLDDVWRKEALKEILPALPRVNNNKGSKIIITTRNQEVVQFQNLQRHLYIHEPRPLSMEESWELFCKIAFNYHTNYNNESYEDLGKEMLKKCDGLPLAIVALAGILNAKRSITEWQQVSEAVRSRVMEGTCTHMYGRVGDMLALSYDDLPFDLKPCFLYLSVFPEDCQIPAGMLTRMWIAEGLMAETEEMSLEDVAMQRLEELSHRFMIQVVRTNFKGAIKAIHLHDLLRELCVRKAREDNFLQIYTLLNNNSAANDTSTTAIQSRNKKDFINMIFGILSIPQKVGLLSDSSSCCRLLTEQENNSLLSIKTLDLRILPHNFKLLRLLNLWGIKTSDRALPAQIGSLIHLRYLGIRASNITKLPMSIGNLRNLLTLDYRNVDSDNNDVKIPNILCKLMLLQHLFLPIECPWDPEELQLSALKNLQVLWGVQCTGGNWFSREIPKLSTTLRKLRVVVSTEKDLESAFSCPSLMSDRLRTFHCEWKVGVALRVNCIFSHNQNLHKLVLVGKIRVEKLSLILPSNLLILELKDSVLEDEDPMEVAGTLAHLKLLRLSNSYMGAALTCNLSSFPQLEELYLENLQNLSTWRIEKGAMSSLKKLEILSCRNLQHFPQGLTFVTTLQQLEFYGVSGNFDEQARACGWSQKRLRLPHNFEAIIEQSDTPQKFWVVKQEDHQYNCFMVYATNLFFATKHDIDGLPEWNTRHDMNEDDEDDIWTTQMHDWEWSDVEESRDGSLIKVAKLKSEVLVLDVHGRFNIADLSPHVMYSFSFVVMLDDSWVDEVYVRTQFHLSGGSSQQLGRPSLNDKPRNEWIKISIGELETHPNNIACIATCNMQSKESINPEEPQYQASSFSSLLARGVHTIAIISSER</sequence>
<dbReference type="Pfam" id="PF23598">
    <property type="entry name" value="LRR_14"/>
    <property type="match status" value="1"/>
</dbReference>
<dbReference type="InterPro" id="IPR032675">
    <property type="entry name" value="LRR_dom_sf"/>
</dbReference>
<accession>K4Q0F5</accession>
<evidence type="ECO:0000256" key="3">
    <source>
        <dbReference type="ARBA" id="ARBA00022821"/>
    </source>
</evidence>
<dbReference type="PRINTS" id="PR00364">
    <property type="entry name" value="DISEASERSIST"/>
</dbReference>
<evidence type="ECO:0000256" key="1">
    <source>
        <dbReference type="ARBA" id="ARBA00022737"/>
    </source>
</evidence>
<evidence type="ECO:0000259" key="8">
    <source>
        <dbReference type="Pfam" id="PF23598"/>
    </source>
</evidence>
<organism evidence="9">
    <name type="scientific">Beta vulgaris</name>
    <name type="common">Sugar beet</name>
    <dbReference type="NCBI Taxonomy" id="161934"/>
    <lineage>
        <taxon>Eukaryota</taxon>
        <taxon>Viridiplantae</taxon>
        <taxon>Streptophyta</taxon>
        <taxon>Embryophyta</taxon>
        <taxon>Tracheophyta</taxon>
        <taxon>Spermatophyta</taxon>
        <taxon>Magnoliopsida</taxon>
        <taxon>eudicotyledons</taxon>
        <taxon>Gunneridae</taxon>
        <taxon>Pentapetalae</taxon>
        <taxon>Caryophyllales</taxon>
        <taxon>Chenopodiaceae</taxon>
        <taxon>Betoideae</taxon>
        <taxon>Beta</taxon>
    </lineage>
</organism>
<dbReference type="GO" id="GO:0043531">
    <property type="term" value="F:ADP binding"/>
    <property type="evidence" value="ECO:0007669"/>
    <property type="project" value="InterPro"/>
</dbReference>
<dbReference type="InterPro" id="IPR025886">
    <property type="entry name" value="PP2-like"/>
</dbReference>
<dbReference type="Pfam" id="PF18052">
    <property type="entry name" value="Rx_N"/>
    <property type="match status" value="1"/>
</dbReference>
<dbReference type="GO" id="GO:0098542">
    <property type="term" value="P:defense response to other organism"/>
    <property type="evidence" value="ECO:0007669"/>
    <property type="project" value="TreeGrafter"/>
</dbReference>
<dbReference type="Pfam" id="PF23559">
    <property type="entry name" value="WHD_DRP"/>
    <property type="match status" value="1"/>
</dbReference>
<dbReference type="InterPro" id="IPR041118">
    <property type="entry name" value="Rx_N"/>
</dbReference>
<dbReference type="InterPro" id="IPR036388">
    <property type="entry name" value="WH-like_DNA-bd_sf"/>
</dbReference>
<dbReference type="SUPFAM" id="SSF52540">
    <property type="entry name" value="P-loop containing nucleoside triphosphate hydrolases"/>
    <property type="match status" value="1"/>
</dbReference>
<evidence type="ECO:0000313" key="9">
    <source>
        <dbReference type="EMBL" id="BAM64838.1"/>
    </source>
</evidence>
<dbReference type="FunFam" id="3.40.50.300:FF:001091">
    <property type="entry name" value="Probable disease resistance protein At1g61300"/>
    <property type="match status" value="1"/>
</dbReference>
<dbReference type="InterPro" id="IPR058922">
    <property type="entry name" value="WHD_DRP"/>
</dbReference>
<feature type="coiled-coil region" evidence="4">
    <location>
        <begin position="24"/>
        <end position="51"/>
    </location>
</feature>